<organism evidence="2 3">
    <name type="scientific">Chitinophaga pinensis</name>
    <dbReference type="NCBI Taxonomy" id="79329"/>
    <lineage>
        <taxon>Bacteria</taxon>
        <taxon>Pseudomonadati</taxon>
        <taxon>Bacteroidota</taxon>
        <taxon>Chitinophagia</taxon>
        <taxon>Chitinophagales</taxon>
        <taxon>Chitinophagaceae</taxon>
        <taxon>Chitinophaga</taxon>
    </lineage>
</organism>
<dbReference type="AlphaFoldDB" id="A0A5C6LKK8"/>
<proteinExistence type="predicted"/>
<keyword evidence="3" id="KW-1185">Reference proteome</keyword>
<evidence type="ECO:0000313" key="2">
    <source>
        <dbReference type="EMBL" id="TWV93283.1"/>
    </source>
</evidence>
<dbReference type="RefSeq" id="WP_146308051.1">
    <property type="nucleotide sequence ID" value="NZ_VOHS01000058.1"/>
</dbReference>
<evidence type="ECO:0000313" key="3">
    <source>
        <dbReference type="Proteomes" id="UP000318815"/>
    </source>
</evidence>
<dbReference type="InterPro" id="IPR011083">
    <property type="entry name" value="Phage_tail_collar_dom"/>
</dbReference>
<dbReference type="Gene3D" id="3.90.1340.10">
    <property type="entry name" value="Phage tail collar domain"/>
    <property type="match status" value="1"/>
</dbReference>
<accession>A0A5C6LKK8</accession>
<protein>
    <submittedName>
        <fullName evidence="2">Phage tail protein</fullName>
    </submittedName>
</protein>
<dbReference type="SUPFAM" id="SSF88874">
    <property type="entry name" value="Receptor-binding domain of short tail fibre protein gp12"/>
    <property type="match status" value="1"/>
</dbReference>
<dbReference type="InterPro" id="IPR037053">
    <property type="entry name" value="Phage_tail_collar_dom_sf"/>
</dbReference>
<dbReference type="Proteomes" id="UP000318815">
    <property type="component" value="Unassembled WGS sequence"/>
</dbReference>
<gene>
    <name evidence="2" type="ORF">FEF09_27395</name>
</gene>
<dbReference type="EMBL" id="VOHS01000058">
    <property type="protein sequence ID" value="TWV93283.1"/>
    <property type="molecule type" value="Genomic_DNA"/>
</dbReference>
<dbReference type="OrthoDB" id="9810174at2"/>
<feature type="domain" description="Phage tail collar" evidence="1">
    <location>
        <begin position="7"/>
        <end position="60"/>
    </location>
</feature>
<evidence type="ECO:0000259" key="1">
    <source>
        <dbReference type="Pfam" id="PF07484"/>
    </source>
</evidence>
<comment type="caution">
    <text evidence="2">The sequence shown here is derived from an EMBL/GenBank/DDBJ whole genome shotgun (WGS) entry which is preliminary data.</text>
</comment>
<dbReference type="Pfam" id="PF07484">
    <property type="entry name" value="Collar"/>
    <property type="match status" value="1"/>
</dbReference>
<name>A0A5C6LKK8_9BACT</name>
<reference evidence="2 3" key="1">
    <citation type="submission" date="2019-08" db="EMBL/GenBank/DDBJ databases">
        <title>Whole genome sequencing of chitin degrading bacteria Chitinophaga pinensis YS16.</title>
        <authorList>
            <person name="Singh R.P."/>
            <person name="Manchanda G."/>
            <person name="Maurya I.K."/>
            <person name="Joshi N.K."/>
            <person name="Srivastava A.K."/>
        </authorList>
    </citation>
    <scope>NUCLEOTIDE SEQUENCE [LARGE SCALE GENOMIC DNA]</scope>
    <source>
        <strain evidence="2 3">YS-16</strain>
    </source>
</reference>
<sequence length="184" mass="18865">MADAYIGEIRAFGFNFTPTGWLPCNGAIYSIQSNPSLFAILGTYYGGNGTTTFAVPDLRGIAAIGVNLQNPSFGTPGIKGGSENVTLTTATIPTHTHMMQAVVRTSLAQTAAATSQPGPNAYLTNAFSSGPAKGVVAYSNNTSGATLAPQSIGVTGGGVPHNNMDPYLAMTYCICASGVFPQHP</sequence>